<sequence length="667" mass="73474">MHRFLTRYTALYVVLVGTVVFLAFSLLVSAWWLILAVPFLALSILGFVDLSQSHHAIRRNYPVIGNLRFLFESIRPEIRQYFIESDTQQLPFSRADRSLVYRRAKKEDDKQPFGTQFDVYSHGYEWMNQSLHPSKITDANFRTLVGGPRCTQPYSLSVFNISAMSFGALSANAVMALNKGAHLSGFAHDTGEGGISRYHEMYGGDLIWNIGSGYFGCRDEKGNFSPERFAQRAQQDNVKMIEIKLSQGAKPGQGGILPASKVTPEIAAAREVPAWQDCLSPAQHSAFSTPIELMEFIQQLRELSGGKPVGIKLVIGHPWEWFAIAKAMLKTGITPDFIVVDGAEGGTGAAPVEFIDHVGTPLREGLRLVHNTLVGIGLREQIRLGASGKIISAFDMARIMALGADWCNSARGFMFAVGCIQALTCHTGLCPTGVTTQDPKRQEGLVVGDKSIRVANYHDATLAALSHLLEAAGLQHPNELRPHHIARRLENGEIRVLSALFPDMEKGELLEEKFRHTIYRTAWPMAQAESFEPLYSLSAALSGLGPKQRPKPTVKPRDDEAEHPKETVPKTHPDSLTAEAAATQEIETVAQASTEASAVNEPTDASIDPHGQTTVVEQEQEQEQEPYPTQTKESPHSKSPVTNASESLDNQRQSTVSEQKLDDDTRT</sequence>
<dbReference type="InterPro" id="IPR027283">
    <property type="entry name" value="YerD"/>
</dbReference>
<gene>
    <name evidence="6" type="ORF">H9906_03010</name>
</gene>
<comment type="similarity">
    <text evidence="1 2">Belongs to the glutamate synthase family.</text>
</comment>
<dbReference type="PIRSF" id="PIRSF006429">
    <property type="entry name" value="GOGAT_lg_2"/>
    <property type="match status" value="1"/>
</dbReference>
<dbReference type="FunFam" id="3.20.20.70:FF:000156">
    <property type="entry name" value="Glutamate synthase domain protein"/>
    <property type="match status" value="1"/>
</dbReference>
<feature type="compositionally biased region" description="Polar residues" evidence="3">
    <location>
        <begin position="637"/>
        <end position="658"/>
    </location>
</feature>
<keyword evidence="4" id="KW-0812">Transmembrane</keyword>
<dbReference type="AlphaFoldDB" id="A0A9D2U7W0"/>
<feature type="region of interest" description="Disordered" evidence="3">
    <location>
        <begin position="542"/>
        <end position="576"/>
    </location>
</feature>
<dbReference type="Gene3D" id="3.20.20.70">
    <property type="entry name" value="Aldolase class I"/>
    <property type="match status" value="1"/>
</dbReference>
<dbReference type="PANTHER" id="PTHR43819">
    <property type="entry name" value="ARCHAEAL-TYPE GLUTAMATE SYNTHASE [NADPH]"/>
    <property type="match status" value="1"/>
</dbReference>
<accession>A0A9D2U7W0</accession>
<dbReference type="GO" id="GO:0006537">
    <property type="term" value="P:glutamate biosynthetic process"/>
    <property type="evidence" value="ECO:0007669"/>
    <property type="project" value="InterPro"/>
</dbReference>
<evidence type="ECO:0000259" key="5">
    <source>
        <dbReference type="Pfam" id="PF01645"/>
    </source>
</evidence>
<dbReference type="InterPro" id="IPR013785">
    <property type="entry name" value="Aldolase_TIM"/>
</dbReference>
<dbReference type="EMBL" id="DWUQ01000057">
    <property type="protein sequence ID" value="HJD43980.1"/>
    <property type="molecule type" value="Genomic_DNA"/>
</dbReference>
<dbReference type="InterPro" id="IPR002932">
    <property type="entry name" value="Glu_synthdom"/>
</dbReference>
<evidence type="ECO:0000256" key="4">
    <source>
        <dbReference type="SAM" id="Phobius"/>
    </source>
</evidence>
<dbReference type="Proteomes" id="UP000823889">
    <property type="component" value="Unassembled WGS sequence"/>
</dbReference>
<reference evidence="6" key="1">
    <citation type="journal article" date="2021" name="PeerJ">
        <title>Extensive microbial diversity within the chicken gut microbiome revealed by metagenomics and culture.</title>
        <authorList>
            <person name="Gilroy R."/>
            <person name="Ravi A."/>
            <person name="Getino M."/>
            <person name="Pursley I."/>
            <person name="Horton D.L."/>
            <person name="Alikhan N.F."/>
            <person name="Baker D."/>
            <person name="Gharbi K."/>
            <person name="Hall N."/>
            <person name="Watson M."/>
            <person name="Adriaenssens E.M."/>
            <person name="Foster-Nyarko E."/>
            <person name="Jarju S."/>
            <person name="Secka A."/>
            <person name="Antonio M."/>
            <person name="Oren A."/>
            <person name="Chaudhuri R.R."/>
            <person name="La Ragione R."/>
            <person name="Hildebrand F."/>
            <person name="Pallen M.J."/>
        </authorList>
    </citation>
    <scope>NUCLEOTIDE SEQUENCE</scope>
    <source>
        <strain evidence="6">9264</strain>
    </source>
</reference>
<evidence type="ECO:0000256" key="1">
    <source>
        <dbReference type="ARBA" id="ARBA00009716"/>
    </source>
</evidence>
<dbReference type="PIRSF" id="PIRSF500060">
    <property type="entry name" value="UCP500060"/>
    <property type="match status" value="1"/>
</dbReference>
<dbReference type="PANTHER" id="PTHR43819:SF1">
    <property type="entry name" value="ARCHAEAL-TYPE GLUTAMATE SYNTHASE [NADPH]"/>
    <property type="match status" value="1"/>
</dbReference>
<evidence type="ECO:0000256" key="2">
    <source>
        <dbReference type="PIRNR" id="PIRNR006429"/>
    </source>
</evidence>
<evidence type="ECO:0000313" key="6">
    <source>
        <dbReference type="EMBL" id="HJD43980.1"/>
    </source>
</evidence>
<dbReference type="GO" id="GO:0015930">
    <property type="term" value="F:glutamate synthase activity"/>
    <property type="evidence" value="ECO:0007669"/>
    <property type="project" value="InterPro"/>
</dbReference>
<feature type="domain" description="Glutamate synthase" evidence="5">
    <location>
        <begin position="158"/>
        <end position="474"/>
    </location>
</feature>
<name>A0A9D2U7W0_9BURK</name>
<evidence type="ECO:0000256" key="3">
    <source>
        <dbReference type="SAM" id="MobiDB-lite"/>
    </source>
</evidence>
<evidence type="ECO:0000313" key="7">
    <source>
        <dbReference type="Proteomes" id="UP000823889"/>
    </source>
</evidence>
<dbReference type="CDD" id="cd02808">
    <property type="entry name" value="GltS_FMN"/>
    <property type="match status" value="1"/>
</dbReference>
<feature type="compositionally biased region" description="Basic and acidic residues" evidence="3">
    <location>
        <begin position="555"/>
        <end position="573"/>
    </location>
</feature>
<dbReference type="InterPro" id="IPR024188">
    <property type="entry name" value="GltB"/>
</dbReference>
<keyword evidence="4" id="KW-1133">Transmembrane helix</keyword>
<dbReference type="Pfam" id="PF01645">
    <property type="entry name" value="Glu_synthase"/>
    <property type="match status" value="1"/>
</dbReference>
<reference evidence="6" key="2">
    <citation type="submission" date="2021-04" db="EMBL/GenBank/DDBJ databases">
        <authorList>
            <person name="Gilroy R."/>
        </authorList>
    </citation>
    <scope>NUCLEOTIDE SEQUENCE</scope>
    <source>
        <strain evidence="6">9264</strain>
    </source>
</reference>
<keyword evidence="4" id="KW-0472">Membrane</keyword>
<feature type="region of interest" description="Disordered" evidence="3">
    <location>
        <begin position="591"/>
        <end position="667"/>
    </location>
</feature>
<organism evidence="6 7">
    <name type="scientific">Candidatus Paenalcaligenes intestinipullorum</name>
    <dbReference type="NCBI Taxonomy" id="2838718"/>
    <lineage>
        <taxon>Bacteria</taxon>
        <taxon>Pseudomonadati</taxon>
        <taxon>Pseudomonadota</taxon>
        <taxon>Betaproteobacteria</taxon>
        <taxon>Burkholderiales</taxon>
        <taxon>Alcaligenaceae</taxon>
        <taxon>Paenalcaligenes</taxon>
    </lineage>
</organism>
<comment type="caution">
    <text evidence="6">The sequence shown here is derived from an EMBL/GenBank/DDBJ whole genome shotgun (WGS) entry which is preliminary data.</text>
</comment>
<proteinExistence type="inferred from homology"/>
<dbReference type="SUPFAM" id="SSF51395">
    <property type="entry name" value="FMN-linked oxidoreductases"/>
    <property type="match status" value="1"/>
</dbReference>
<feature type="transmembrane region" description="Helical" evidence="4">
    <location>
        <begin position="7"/>
        <end position="24"/>
    </location>
</feature>
<protein>
    <submittedName>
        <fullName evidence="6">FMN-binding glutamate synthase family protein</fullName>
    </submittedName>
</protein>